<dbReference type="AlphaFoldDB" id="A0A8C5IXW5"/>
<sequence>MDSQHCKMNGDTFQESSYIEDSPSKNGVISLIFSLKEEVGALAKVLRTFEEKGINLTHIESRPSRLNKDEYEFFINLEGKNVPALDKIIKSLRTDIGATVHELSRTKKKDTVPWFPRSIQELDRFANQILSYGAELDADHPGFKDPVYRARRKEFADIAYNYRHGQPIPRVTYTEEEKKTWGTVFRELKSLYPTHACYEHNHVFPLLEKYCGYREDNIPQLEDISNFLQSKFEGILPALLDVPESQLFLFSCSDICHELLGHVPLFADPSFAQFSQEIGLASLGAPDDFIEKLATVYWFTVEFGLCKEGDSIKAYGAGLLSSFGELQYCLSDKPEIRPLALEKTSVQEYCVTEFQPIYYVAESFKDAKEKLRKFAQTIPRPFSVRYNPYTQRIEVLDNAKQLKNLADTINSEIGILCNALQKIK</sequence>
<dbReference type="Proteomes" id="UP000694408">
    <property type="component" value="Unplaced"/>
</dbReference>
<dbReference type="InterPro" id="IPR019774">
    <property type="entry name" value="Aromatic-AA_hydroxylase_C"/>
</dbReference>
<dbReference type="PANTHER" id="PTHR11473">
    <property type="entry name" value="AROMATIC AMINO ACID HYDROXYLASE"/>
    <property type="match status" value="1"/>
</dbReference>
<evidence type="ECO:0000259" key="11">
    <source>
        <dbReference type="PROSITE" id="PS51671"/>
    </source>
</evidence>
<dbReference type="InterPro" id="IPR036329">
    <property type="entry name" value="Aro-AA_hydroxylase_C_sf"/>
</dbReference>
<evidence type="ECO:0000256" key="3">
    <source>
        <dbReference type="ARBA" id="ARBA00011995"/>
    </source>
</evidence>
<feature type="binding site" evidence="8">
    <location>
        <position position="262"/>
    </location>
    <ligand>
        <name>Fe cation</name>
        <dbReference type="ChEBI" id="CHEBI:24875"/>
    </ligand>
</feature>
<dbReference type="Gene3D" id="1.10.800.10">
    <property type="entry name" value="Aromatic amino acid hydroxylase"/>
    <property type="match status" value="2"/>
</dbReference>
<feature type="domain" description="ACT" evidence="11">
    <location>
        <begin position="30"/>
        <end position="108"/>
    </location>
</feature>
<dbReference type="InterPro" id="IPR001273">
    <property type="entry name" value="ArAA_hydroxylase"/>
</dbReference>
<evidence type="ECO:0000256" key="4">
    <source>
        <dbReference type="ARBA" id="ARBA00022723"/>
    </source>
</evidence>
<dbReference type="InterPro" id="IPR002912">
    <property type="entry name" value="ACT_dom"/>
</dbReference>
<dbReference type="InterPro" id="IPR036951">
    <property type="entry name" value="ArAA_hydroxylase_sf"/>
</dbReference>
<dbReference type="Ensembl" id="ENSJHYT00000011759.1">
    <property type="protein sequence ID" value="ENSJHYP00000009720.1"/>
    <property type="gene ID" value="ENSJHYG00000007616.1"/>
</dbReference>
<evidence type="ECO:0000313" key="13">
    <source>
        <dbReference type="Proteomes" id="UP000694408"/>
    </source>
</evidence>
<dbReference type="SUPFAM" id="SSF55021">
    <property type="entry name" value="ACT-like"/>
    <property type="match status" value="1"/>
</dbReference>
<keyword evidence="5" id="KW-0560">Oxidoreductase</keyword>
<evidence type="ECO:0000256" key="7">
    <source>
        <dbReference type="ARBA" id="ARBA00023033"/>
    </source>
</evidence>
<evidence type="ECO:0000259" key="10">
    <source>
        <dbReference type="PROSITE" id="PS51410"/>
    </source>
</evidence>
<dbReference type="PROSITE" id="PS51410">
    <property type="entry name" value="BH4_AAA_HYDROXYL_2"/>
    <property type="match status" value="1"/>
</dbReference>
<dbReference type="CDD" id="cd04931">
    <property type="entry name" value="ACT_PAH"/>
    <property type="match status" value="1"/>
</dbReference>
<dbReference type="GO" id="GO:0004505">
    <property type="term" value="F:phenylalanine 4-monooxygenase activity"/>
    <property type="evidence" value="ECO:0007669"/>
    <property type="project" value="UniProtKB-EC"/>
</dbReference>
<evidence type="ECO:0000256" key="6">
    <source>
        <dbReference type="ARBA" id="ARBA00023004"/>
    </source>
</evidence>
<dbReference type="EC" id="1.14.16.1" evidence="3"/>
<dbReference type="Pfam" id="PF01842">
    <property type="entry name" value="ACT"/>
    <property type="match status" value="1"/>
</dbReference>
<feature type="binding site" evidence="8">
    <location>
        <position position="257"/>
    </location>
    <ligand>
        <name>Fe cation</name>
        <dbReference type="ChEBI" id="CHEBI:24875"/>
    </ligand>
</feature>
<protein>
    <recommendedName>
        <fullName evidence="3">phenylalanine 4-monooxygenase</fullName>
        <ecNumber evidence="3">1.14.16.1</ecNumber>
    </recommendedName>
</protein>
<dbReference type="OMA" id="QXENDIN"/>
<evidence type="ECO:0000313" key="12">
    <source>
        <dbReference type="Ensembl" id="ENSJHYP00000009720.1"/>
    </source>
</evidence>
<reference evidence="12" key="1">
    <citation type="submission" date="2025-08" db="UniProtKB">
        <authorList>
            <consortium name="Ensembl"/>
        </authorList>
    </citation>
    <scope>IDENTIFICATION</scope>
</reference>
<dbReference type="InterPro" id="IPR019773">
    <property type="entry name" value="Tyrosine_3-monooxygenase-like"/>
</dbReference>
<dbReference type="Pfam" id="PF00351">
    <property type="entry name" value="Biopterin_H"/>
    <property type="match status" value="2"/>
</dbReference>
<comment type="similarity">
    <text evidence="2">Belongs to the biopterin-dependent aromatic amino acid hydroxylase family.</text>
</comment>
<dbReference type="PANTHER" id="PTHR11473:SF24">
    <property type="entry name" value="PHENYLALANINE-4-HYDROXYLASE"/>
    <property type="match status" value="1"/>
</dbReference>
<dbReference type="PRINTS" id="PR00372">
    <property type="entry name" value="FYWHYDRXLASE"/>
</dbReference>
<dbReference type="PROSITE" id="PS51671">
    <property type="entry name" value="ACT"/>
    <property type="match status" value="1"/>
</dbReference>
<keyword evidence="7" id="KW-0503">Monooxygenase</keyword>
<dbReference type="GO" id="GO:0005506">
    <property type="term" value="F:iron ion binding"/>
    <property type="evidence" value="ECO:0007669"/>
    <property type="project" value="InterPro"/>
</dbReference>
<organism evidence="12 13">
    <name type="scientific">Junco hyemalis</name>
    <name type="common">Dark-eyed junco</name>
    <dbReference type="NCBI Taxonomy" id="40217"/>
    <lineage>
        <taxon>Eukaryota</taxon>
        <taxon>Metazoa</taxon>
        <taxon>Chordata</taxon>
        <taxon>Craniata</taxon>
        <taxon>Vertebrata</taxon>
        <taxon>Euteleostomi</taxon>
        <taxon>Archelosauria</taxon>
        <taxon>Archosauria</taxon>
        <taxon>Dinosauria</taxon>
        <taxon>Saurischia</taxon>
        <taxon>Theropoda</taxon>
        <taxon>Coelurosauria</taxon>
        <taxon>Aves</taxon>
        <taxon>Neognathae</taxon>
        <taxon>Neoaves</taxon>
        <taxon>Telluraves</taxon>
        <taxon>Australaves</taxon>
        <taxon>Passeriformes</taxon>
        <taxon>Passerellidae</taxon>
        <taxon>Junco</taxon>
    </lineage>
</organism>
<feature type="domain" description="Biopterin-dependent aromatic amino acid hydroxylase family profile" evidence="10">
    <location>
        <begin position="100"/>
        <end position="424"/>
    </location>
</feature>
<evidence type="ECO:0000256" key="1">
    <source>
        <dbReference type="ARBA" id="ARBA00001954"/>
    </source>
</evidence>
<evidence type="ECO:0000256" key="9">
    <source>
        <dbReference type="PIRSR" id="PIRSR601273-2"/>
    </source>
</evidence>
<name>A0A8C5IXW5_JUNHY</name>
<dbReference type="SUPFAM" id="SSF56534">
    <property type="entry name" value="Aromatic aminoacid monoxygenases, catalytic and oligomerization domains"/>
    <property type="match status" value="1"/>
</dbReference>
<dbReference type="InterPro" id="IPR045865">
    <property type="entry name" value="ACT-like_dom_sf"/>
</dbReference>
<evidence type="ECO:0000256" key="2">
    <source>
        <dbReference type="ARBA" id="ARBA00009712"/>
    </source>
</evidence>
<comment type="cofactor">
    <cofactor evidence="1 9">
        <name>Fe(2+)</name>
        <dbReference type="ChEBI" id="CHEBI:29033"/>
    </cofactor>
</comment>
<keyword evidence="6 8" id="KW-0408">Iron</keyword>
<keyword evidence="4 8" id="KW-0479">Metal-binding</keyword>
<evidence type="ECO:0000256" key="8">
    <source>
        <dbReference type="PIRSR" id="PIRSR000336-1"/>
    </source>
</evidence>
<evidence type="ECO:0000256" key="5">
    <source>
        <dbReference type="ARBA" id="ARBA00023002"/>
    </source>
</evidence>
<proteinExistence type="inferred from homology"/>
<dbReference type="PIRSF" id="PIRSF000336">
    <property type="entry name" value="TH"/>
    <property type="match status" value="1"/>
</dbReference>
<feature type="binding site" evidence="8">
    <location>
        <position position="302"/>
    </location>
    <ligand>
        <name>Fe cation</name>
        <dbReference type="ChEBI" id="CHEBI:24875"/>
    </ligand>
</feature>
<accession>A0A8C5IXW5</accession>
<keyword evidence="13" id="KW-1185">Reference proteome</keyword>
<reference evidence="12" key="2">
    <citation type="submission" date="2025-09" db="UniProtKB">
        <authorList>
            <consortium name="Ensembl"/>
        </authorList>
    </citation>
    <scope>IDENTIFICATION</scope>
</reference>